<dbReference type="HOGENOM" id="CLU_090349_0_0_6"/>
<dbReference type="SMR" id="A0A0H2XAJ9"/>
<proteinExistence type="predicted"/>
<dbReference type="PANTHER" id="PTHR30417">
    <property type="entry name" value="N-ACETYLMURAMOYL-L-ALANINE AMIDASE AMID"/>
    <property type="match status" value="1"/>
</dbReference>
<reference evidence="7 8" key="1">
    <citation type="journal article" date="2005" name="Genome Res.">
        <title>Comparative and functional genomic analyses of the pathogenicity of phytopathogen Xanthomonas campestris pv. campestris.</title>
        <authorList>
            <person name="Qian W."/>
            <person name="Jia Y."/>
            <person name="Ren S.X."/>
            <person name="He Y.Q."/>
            <person name="Feng J.X."/>
            <person name="Lu L.F."/>
            <person name="Sun Q."/>
            <person name="Ying G."/>
            <person name="Tang D.J."/>
            <person name="Tang H."/>
            <person name="Wu W."/>
            <person name="Hao P."/>
            <person name="Wang L."/>
            <person name="Jiang B.L."/>
            <person name="Zeng S."/>
            <person name="Gu W.Y."/>
            <person name="Lu G."/>
            <person name="Rong L."/>
            <person name="Tian Y."/>
            <person name="Yao Z."/>
            <person name="Fu G."/>
            <person name="Chen B."/>
            <person name="Fang R."/>
            <person name="Qiang B."/>
            <person name="Chen Z."/>
            <person name="Zhao G.P."/>
            <person name="Tang J.L."/>
            <person name="He C."/>
        </authorList>
    </citation>
    <scope>NUCLEOTIDE SEQUENCE [LARGE SCALE GENOMIC DNA]</scope>
    <source>
        <strain evidence="7 8">8004</strain>
    </source>
</reference>
<gene>
    <name evidence="7" type="ordered locus">XC_2695</name>
</gene>
<evidence type="ECO:0000256" key="5">
    <source>
        <dbReference type="SAM" id="MobiDB-lite"/>
    </source>
</evidence>
<sequence length="191" mass="21982">MSDAVLPSPPITYAPLSYESRLARRTLRNIDMVVIHCTELPDMAMAREYGERVLYDSGTGNSGHYYIDRNGSIQQYVALERVAHHVRGHNPHTLGIELVNSGRYPHWLDSRHQQMREPYPDAQINALVTLLQWLEQQLPSVRRMAGHEALDTTQEAASDDPSRKIQRKRDPGPLFPWERIETAVRWVHAPR</sequence>
<dbReference type="GO" id="GO:0019867">
    <property type="term" value="C:outer membrane"/>
    <property type="evidence" value="ECO:0007669"/>
    <property type="project" value="TreeGrafter"/>
</dbReference>
<feature type="region of interest" description="Disordered" evidence="5">
    <location>
        <begin position="147"/>
        <end position="174"/>
    </location>
</feature>
<evidence type="ECO:0000256" key="2">
    <source>
        <dbReference type="ARBA" id="ARBA00011901"/>
    </source>
</evidence>
<evidence type="ECO:0000259" key="6">
    <source>
        <dbReference type="SMART" id="SM00644"/>
    </source>
</evidence>
<evidence type="ECO:0000256" key="4">
    <source>
        <dbReference type="ARBA" id="ARBA00023316"/>
    </source>
</evidence>
<dbReference type="GO" id="GO:0071555">
    <property type="term" value="P:cell wall organization"/>
    <property type="evidence" value="ECO:0007669"/>
    <property type="project" value="UniProtKB-KW"/>
</dbReference>
<dbReference type="AlphaFoldDB" id="A0A0H2XAJ9"/>
<keyword evidence="4" id="KW-0961">Cell wall biogenesis/degradation</keyword>
<dbReference type="InterPro" id="IPR036505">
    <property type="entry name" value="Amidase/PGRP_sf"/>
</dbReference>
<organism evidence="7 8">
    <name type="scientific">Xanthomonas campestris pv. campestris (strain 8004)</name>
    <dbReference type="NCBI Taxonomy" id="314565"/>
    <lineage>
        <taxon>Bacteria</taxon>
        <taxon>Pseudomonadati</taxon>
        <taxon>Pseudomonadota</taxon>
        <taxon>Gammaproteobacteria</taxon>
        <taxon>Lysobacterales</taxon>
        <taxon>Lysobacteraceae</taxon>
        <taxon>Xanthomonas</taxon>
    </lineage>
</organism>
<dbReference type="Proteomes" id="UP000000420">
    <property type="component" value="Chromosome"/>
</dbReference>
<dbReference type="GO" id="GO:0009253">
    <property type="term" value="P:peptidoglycan catabolic process"/>
    <property type="evidence" value="ECO:0007669"/>
    <property type="project" value="InterPro"/>
</dbReference>
<dbReference type="Gene3D" id="3.40.80.10">
    <property type="entry name" value="Peptidoglycan recognition protein-like"/>
    <property type="match status" value="1"/>
</dbReference>
<evidence type="ECO:0000256" key="3">
    <source>
        <dbReference type="ARBA" id="ARBA00022801"/>
    </source>
</evidence>
<dbReference type="GO" id="GO:0009254">
    <property type="term" value="P:peptidoglycan turnover"/>
    <property type="evidence" value="ECO:0007669"/>
    <property type="project" value="TreeGrafter"/>
</dbReference>
<dbReference type="FunFam" id="3.40.80.10:FF:000021">
    <property type="entry name" value="Putative N-acetylmuramoyl-L-alanine amidase"/>
    <property type="match status" value="1"/>
</dbReference>
<name>A0A0H2XAJ9_XANC8</name>
<comment type="catalytic activity">
    <reaction evidence="1">
        <text>Hydrolyzes the link between N-acetylmuramoyl residues and L-amino acid residues in certain cell-wall glycopeptides.</text>
        <dbReference type="EC" id="3.5.1.28"/>
    </reaction>
</comment>
<dbReference type="SMART" id="SM00644">
    <property type="entry name" value="Ami_2"/>
    <property type="match status" value="1"/>
</dbReference>
<dbReference type="InterPro" id="IPR002502">
    <property type="entry name" value="Amidase_domain"/>
</dbReference>
<dbReference type="InterPro" id="IPR051206">
    <property type="entry name" value="NAMLAA_amidase_2"/>
</dbReference>
<dbReference type="Pfam" id="PF01510">
    <property type="entry name" value="Amidase_2"/>
    <property type="match status" value="1"/>
</dbReference>
<dbReference type="SUPFAM" id="SSF55846">
    <property type="entry name" value="N-acetylmuramoyl-L-alanine amidase-like"/>
    <property type="match status" value="1"/>
</dbReference>
<dbReference type="EC" id="3.5.1.28" evidence="2"/>
<dbReference type="EMBL" id="CP000050">
    <property type="protein sequence ID" value="AAY49744.1"/>
    <property type="molecule type" value="Genomic_DNA"/>
</dbReference>
<accession>A0A0H2XAJ9</accession>
<protein>
    <recommendedName>
        <fullName evidence="2">N-acetylmuramoyl-L-alanine amidase</fullName>
        <ecNumber evidence="2">3.5.1.28</ecNumber>
    </recommendedName>
</protein>
<feature type="compositionally biased region" description="Basic and acidic residues" evidence="5">
    <location>
        <begin position="160"/>
        <end position="171"/>
    </location>
</feature>
<evidence type="ECO:0000313" key="8">
    <source>
        <dbReference type="Proteomes" id="UP000000420"/>
    </source>
</evidence>
<dbReference type="KEGG" id="xcb:XC_2695"/>
<dbReference type="GO" id="GO:0008745">
    <property type="term" value="F:N-acetylmuramoyl-L-alanine amidase activity"/>
    <property type="evidence" value="ECO:0007669"/>
    <property type="project" value="UniProtKB-EC"/>
</dbReference>
<evidence type="ECO:0000256" key="1">
    <source>
        <dbReference type="ARBA" id="ARBA00001561"/>
    </source>
</evidence>
<dbReference type="PANTHER" id="PTHR30417:SF1">
    <property type="entry name" value="N-ACETYLMURAMOYL-L-ALANINE AMIDASE AMID"/>
    <property type="match status" value="1"/>
</dbReference>
<keyword evidence="3" id="KW-0378">Hydrolase</keyword>
<evidence type="ECO:0000313" key="7">
    <source>
        <dbReference type="EMBL" id="AAY49744.1"/>
    </source>
</evidence>
<dbReference type="CDD" id="cd06583">
    <property type="entry name" value="PGRP"/>
    <property type="match status" value="1"/>
</dbReference>
<dbReference type="RefSeq" id="WP_011036723.1">
    <property type="nucleotide sequence ID" value="NC_007086.1"/>
</dbReference>
<feature type="domain" description="N-acetylmuramoyl-L-alanine amidase" evidence="6">
    <location>
        <begin position="20"/>
        <end position="162"/>
    </location>
</feature>